<protein>
    <submittedName>
        <fullName evidence="6">DNA-binding transcriptional regulator, LysR family</fullName>
    </submittedName>
</protein>
<evidence type="ECO:0000313" key="6">
    <source>
        <dbReference type="EMBL" id="SKC55987.1"/>
    </source>
</evidence>
<dbReference type="FunFam" id="1.10.10.10:FF:000001">
    <property type="entry name" value="LysR family transcriptional regulator"/>
    <property type="match status" value="1"/>
</dbReference>
<dbReference type="SUPFAM" id="SSF53850">
    <property type="entry name" value="Periplasmic binding protein-like II"/>
    <property type="match status" value="1"/>
</dbReference>
<dbReference type="Proteomes" id="UP000190961">
    <property type="component" value="Unassembled WGS sequence"/>
</dbReference>
<dbReference type="PANTHER" id="PTHR30346">
    <property type="entry name" value="TRANSCRIPTIONAL DUAL REGULATOR HCAR-RELATED"/>
    <property type="match status" value="1"/>
</dbReference>
<evidence type="ECO:0000256" key="4">
    <source>
        <dbReference type="ARBA" id="ARBA00023163"/>
    </source>
</evidence>
<dbReference type="PANTHER" id="PTHR30346:SF28">
    <property type="entry name" value="HTH-TYPE TRANSCRIPTIONAL REGULATOR CYNR"/>
    <property type="match status" value="1"/>
</dbReference>
<dbReference type="OrthoDB" id="9803735at2"/>
<evidence type="ECO:0000259" key="5">
    <source>
        <dbReference type="PROSITE" id="PS50931"/>
    </source>
</evidence>
<dbReference type="InterPro" id="IPR036390">
    <property type="entry name" value="WH_DNA-bd_sf"/>
</dbReference>
<name>A0A1T5JX61_9BACT</name>
<dbReference type="EMBL" id="FUZU01000001">
    <property type="protein sequence ID" value="SKC55987.1"/>
    <property type="molecule type" value="Genomic_DNA"/>
</dbReference>
<evidence type="ECO:0000313" key="7">
    <source>
        <dbReference type="Proteomes" id="UP000190961"/>
    </source>
</evidence>
<sequence length="291" mass="33519">MDLKHLRYFKVLAEELNFRKAAARLNISQPPLSQQIKELEESLETSLFHRLKKGNELTDAGKILYQYTLEIFEKVEEAEERIRSIREKKTGKLILGLVPGIRPQRIAKAMQLFQKIYPDIQVTIAEHCTATLIHHVKENMVDLALVYGPVQEDALEWNAIAEEAYHVVLPANHALAKRKKISREDLKDQPFILYKRQDQPWFHDAVMQQLKFNGQEPNIISELSSPRTRVLLVHQGLGLTFAPASLHEEYPHVSFKPLDSLDAVPVGILRKRNKNSRTLKTMMEAFQKSLS</sequence>
<dbReference type="CDD" id="cd05466">
    <property type="entry name" value="PBP2_LTTR_substrate"/>
    <property type="match status" value="1"/>
</dbReference>
<dbReference type="Gene3D" id="3.40.190.10">
    <property type="entry name" value="Periplasmic binding protein-like II"/>
    <property type="match status" value="2"/>
</dbReference>
<dbReference type="GO" id="GO:0003700">
    <property type="term" value="F:DNA-binding transcription factor activity"/>
    <property type="evidence" value="ECO:0007669"/>
    <property type="project" value="InterPro"/>
</dbReference>
<dbReference type="GO" id="GO:0032993">
    <property type="term" value="C:protein-DNA complex"/>
    <property type="evidence" value="ECO:0007669"/>
    <property type="project" value="TreeGrafter"/>
</dbReference>
<dbReference type="GO" id="GO:0003677">
    <property type="term" value="F:DNA binding"/>
    <property type="evidence" value="ECO:0007669"/>
    <property type="project" value="UniProtKB-KW"/>
</dbReference>
<feature type="domain" description="HTH lysR-type" evidence="5">
    <location>
        <begin position="1"/>
        <end position="58"/>
    </location>
</feature>
<evidence type="ECO:0000256" key="2">
    <source>
        <dbReference type="ARBA" id="ARBA00023015"/>
    </source>
</evidence>
<keyword evidence="2" id="KW-0805">Transcription regulation</keyword>
<dbReference type="InterPro" id="IPR005119">
    <property type="entry name" value="LysR_subst-bd"/>
</dbReference>
<comment type="similarity">
    <text evidence="1">Belongs to the LysR transcriptional regulatory family.</text>
</comment>
<dbReference type="Pfam" id="PF03466">
    <property type="entry name" value="LysR_substrate"/>
    <property type="match status" value="1"/>
</dbReference>
<evidence type="ECO:0000256" key="1">
    <source>
        <dbReference type="ARBA" id="ARBA00009437"/>
    </source>
</evidence>
<dbReference type="PRINTS" id="PR00039">
    <property type="entry name" value="HTHLYSR"/>
</dbReference>
<dbReference type="Gene3D" id="1.10.10.10">
    <property type="entry name" value="Winged helix-like DNA-binding domain superfamily/Winged helix DNA-binding domain"/>
    <property type="match status" value="1"/>
</dbReference>
<accession>A0A1T5JX61</accession>
<dbReference type="STRING" id="688867.SAMN05660236_1576"/>
<dbReference type="RefSeq" id="WP_079686110.1">
    <property type="nucleotide sequence ID" value="NZ_FUZU01000001.1"/>
</dbReference>
<evidence type="ECO:0000256" key="3">
    <source>
        <dbReference type="ARBA" id="ARBA00023125"/>
    </source>
</evidence>
<keyword evidence="4" id="KW-0804">Transcription</keyword>
<dbReference type="PROSITE" id="PS50931">
    <property type="entry name" value="HTH_LYSR"/>
    <property type="match status" value="1"/>
</dbReference>
<dbReference type="InterPro" id="IPR000847">
    <property type="entry name" value="LysR_HTH_N"/>
</dbReference>
<dbReference type="SUPFAM" id="SSF46785">
    <property type="entry name" value="Winged helix' DNA-binding domain"/>
    <property type="match status" value="1"/>
</dbReference>
<keyword evidence="3 6" id="KW-0238">DNA-binding</keyword>
<reference evidence="6 7" key="1">
    <citation type="submission" date="2017-02" db="EMBL/GenBank/DDBJ databases">
        <authorList>
            <person name="Peterson S.W."/>
        </authorList>
    </citation>
    <scope>NUCLEOTIDE SEQUENCE [LARGE SCALE GENOMIC DNA]</scope>
    <source>
        <strain evidence="6 7">DSM 25262</strain>
    </source>
</reference>
<gene>
    <name evidence="6" type="ORF">SAMN05660236_1576</name>
</gene>
<keyword evidence="7" id="KW-1185">Reference proteome</keyword>
<organism evidence="6 7">
    <name type="scientific">Ohtaekwangia koreensis</name>
    <dbReference type="NCBI Taxonomy" id="688867"/>
    <lineage>
        <taxon>Bacteria</taxon>
        <taxon>Pseudomonadati</taxon>
        <taxon>Bacteroidota</taxon>
        <taxon>Cytophagia</taxon>
        <taxon>Cytophagales</taxon>
        <taxon>Fulvivirgaceae</taxon>
        <taxon>Ohtaekwangia</taxon>
    </lineage>
</organism>
<dbReference type="InterPro" id="IPR036388">
    <property type="entry name" value="WH-like_DNA-bd_sf"/>
</dbReference>
<dbReference type="Pfam" id="PF00126">
    <property type="entry name" value="HTH_1"/>
    <property type="match status" value="1"/>
</dbReference>
<proteinExistence type="inferred from homology"/>
<dbReference type="AlphaFoldDB" id="A0A1T5JX61"/>